<evidence type="ECO:0000313" key="1">
    <source>
        <dbReference type="EMBL" id="WIX07395.1"/>
    </source>
</evidence>
<reference evidence="1 2" key="1">
    <citation type="submission" date="2023-05" db="EMBL/GenBank/DDBJ databases">
        <title>Complete Genome Resource of Xanthomonas oryzae pv. leersiae Strain YNJC Isolated From Plateau Japonica Rice in Southwest China.</title>
        <authorList>
            <person name="Aa X."/>
            <person name="Mei L."/>
            <person name="Liu P."/>
            <person name="Yang Y."/>
            <person name="Tang C."/>
            <person name="Zhang F."/>
            <person name="Dong C."/>
            <person name="Wang B."/>
            <person name="Chen X."/>
            <person name="Dai L."/>
        </authorList>
    </citation>
    <scope>NUCLEOTIDE SEQUENCE [LARGE SCALE GENOMIC DNA]</scope>
    <source>
        <strain evidence="1 2">YNJC</strain>
    </source>
</reference>
<protein>
    <submittedName>
        <fullName evidence="1">Uncharacterized protein</fullName>
    </submittedName>
</protein>
<sequence>MSRRTRKIGTVVQAILDALDRCVALDVVADGRIDIQGQIAIQLPPKIRG</sequence>
<accession>A0AAJ6KPM0</accession>
<dbReference type="AlphaFoldDB" id="A0AAJ6KPM0"/>
<evidence type="ECO:0000313" key="2">
    <source>
        <dbReference type="Proteomes" id="UP001228059"/>
    </source>
</evidence>
<dbReference type="Proteomes" id="UP001228059">
    <property type="component" value="Chromosome"/>
</dbReference>
<gene>
    <name evidence="1" type="ORF">QN060_04705</name>
</gene>
<organism evidence="1 2">
    <name type="scientific">Xanthomonas oryzae pv. leersiae</name>
    <dbReference type="NCBI Taxonomy" id="3112258"/>
    <lineage>
        <taxon>Bacteria</taxon>
        <taxon>Pseudomonadati</taxon>
        <taxon>Pseudomonadota</taxon>
        <taxon>Gammaproteobacteria</taxon>
        <taxon>Lysobacterales</taxon>
        <taxon>Lysobacteraceae</taxon>
        <taxon>Xanthomonas</taxon>
    </lineage>
</organism>
<dbReference type="RefSeq" id="WP_165480720.1">
    <property type="nucleotide sequence ID" value="NZ_CP127225.1"/>
</dbReference>
<name>A0AAJ6KPM0_9XANT</name>
<dbReference type="EMBL" id="CP127225">
    <property type="protein sequence ID" value="WIX07395.1"/>
    <property type="molecule type" value="Genomic_DNA"/>
</dbReference>
<proteinExistence type="predicted"/>